<feature type="non-terminal residue" evidence="1">
    <location>
        <position position="1"/>
    </location>
</feature>
<organism evidence="1 2">
    <name type="scientific">Mucuna pruriens</name>
    <name type="common">Velvet bean</name>
    <name type="synonym">Dolichos pruriens</name>
    <dbReference type="NCBI Taxonomy" id="157652"/>
    <lineage>
        <taxon>Eukaryota</taxon>
        <taxon>Viridiplantae</taxon>
        <taxon>Streptophyta</taxon>
        <taxon>Embryophyta</taxon>
        <taxon>Tracheophyta</taxon>
        <taxon>Spermatophyta</taxon>
        <taxon>Magnoliopsida</taxon>
        <taxon>eudicotyledons</taxon>
        <taxon>Gunneridae</taxon>
        <taxon>Pentapetalae</taxon>
        <taxon>rosids</taxon>
        <taxon>fabids</taxon>
        <taxon>Fabales</taxon>
        <taxon>Fabaceae</taxon>
        <taxon>Papilionoideae</taxon>
        <taxon>50 kb inversion clade</taxon>
        <taxon>NPAAA clade</taxon>
        <taxon>indigoferoid/millettioid clade</taxon>
        <taxon>Phaseoleae</taxon>
        <taxon>Mucuna</taxon>
    </lineage>
</organism>
<accession>A0A371GTT6</accession>
<dbReference type="STRING" id="157652.A0A371GTT6"/>
<sequence length="286" mass="33044">MKSILKNTNKVQSHCHVAVRVKFPSLSLIFKTVVVRVKFPILLLIFNTENAEADKIGAVRYRTLPDSDVIKRESESISGRPLCSNAKKFEFQPLMILSSTLFMEPILKLLYLMCELENNPPSSAKSRPSLHQRWEGFKGERMNGDKPIFSVERASIIRLLCVSLTMVLYDNLGEEYQIEWCFSQRFYTIFNVIKESVVEIRHKIDPPLALCLGRTASLFALSLVLMWLLPRLCARFQSNQRNIVHILCRYQNTHERSSIIDCWGKILKIHKTLSTNDRSRQNSKDP</sequence>
<gene>
    <name evidence="1" type="ORF">CR513_23718</name>
</gene>
<protein>
    <submittedName>
        <fullName evidence="1">Protein LURP-one-related 12</fullName>
    </submittedName>
</protein>
<name>A0A371GTT6_MUCPR</name>
<evidence type="ECO:0000313" key="1">
    <source>
        <dbReference type="EMBL" id="RDX93951.1"/>
    </source>
</evidence>
<proteinExistence type="predicted"/>
<keyword evidence="2" id="KW-1185">Reference proteome</keyword>
<dbReference type="OrthoDB" id="677463at2759"/>
<dbReference type="AlphaFoldDB" id="A0A371GTT6"/>
<evidence type="ECO:0000313" key="2">
    <source>
        <dbReference type="Proteomes" id="UP000257109"/>
    </source>
</evidence>
<comment type="caution">
    <text evidence="1">The sequence shown here is derived from an EMBL/GenBank/DDBJ whole genome shotgun (WGS) entry which is preliminary data.</text>
</comment>
<reference evidence="1" key="1">
    <citation type="submission" date="2018-05" db="EMBL/GenBank/DDBJ databases">
        <title>Draft genome of Mucuna pruriens seed.</title>
        <authorList>
            <person name="Nnadi N.E."/>
            <person name="Vos R."/>
            <person name="Hasami M.H."/>
            <person name="Devisetty U.K."/>
            <person name="Aguiy J.C."/>
        </authorList>
    </citation>
    <scope>NUCLEOTIDE SEQUENCE [LARGE SCALE GENOMIC DNA]</scope>
    <source>
        <strain evidence="1">JCA_2017</strain>
    </source>
</reference>
<dbReference type="Gene3D" id="2.40.160.200">
    <property type="entry name" value="LURP1-related"/>
    <property type="match status" value="1"/>
</dbReference>
<dbReference type="EMBL" id="QJKJ01004489">
    <property type="protein sequence ID" value="RDX93951.1"/>
    <property type="molecule type" value="Genomic_DNA"/>
</dbReference>
<dbReference type="Proteomes" id="UP000257109">
    <property type="component" value="Unassembled WGS sequence"/>
</dbReference>
<dbReference type="InterPro" id="IPR038595">
    <property type="entry name" value="LOR_sf"/>
</dbReference>